<dbReference type="EMBL" id="JAFNEN010000478">
    <property type="protein sequence ID" value="KAG8182145.1"/>
    <property type="molecule type" value="Genomic_DNA"/>
</dbReference>
<sequence>MEDAALFRMEGFDTLDPHPLHRKRIGSRCEIEEFLRAAGLKGLERVSALIPKILEASPPLLIFLGCALRIEMRLEGSIRRVRNAAGRLRAIHLLSPASRNFRNGTPTFSTTFLRS</sequence>
<dbReference type="Proteomes" id="UP000827092">
    <property type="component" value="Unassembled WGS sequence"/>
</dbReference>
<comment type="caution">
    <text evidence="1">The sequence shown here is derived from an EMBL/GenBank/DDBJ whole genome shotgun (WGS) entry which is preliminary data.</text>
</comment>
<name>A0AAV6UCP7_9ARAC</name>
<keyword evidence="2" id="KW-1185">Reference proteome</keyword>
<dbReference type="AlphaFoldDB" id="A0AAV6UCP7"/>
<reference evidence="1 2" key="1">
    <citation type="journal article" date="2022" name="Nat. Ecol. Evol.">
        <title>A masculinizing supergene underlies an exaggerated male reproductive morph in a spider.</title>
        <authorList>
            <person name="Hendrickx F."/>
            <person name="De Corte Z."/>
            <person name="Sonet G."/>
            <person name="Van Belleghem S.M."/>
            <person name="Kostlbacher S."/>
            <person name="Vangestel C."/>
        </authorList>
    </citation>
    <scope>NUCLEOTIDE SEQUENCE [LARGE SCALE GENOMIC DNA]</scope>
    <source>
        <strain evidence="1">W744_W776</strain>
    </source>
</reference>
<protein>
    <submittedName>
        <fullName evidence="1">Uncharacterized protein</fullName>
    </submittedName>
</protein>
<gene>
    <name evidence="1" type="ORF">JTE90_014555</name>
</gene>
<evidence type="ECO:0000313" key="1">
    <source>
        <dbReference type="EMBL" id="KAG8182145.1"/>
    </source>
</evidence>
<proteinExistence type="predicted"/>
<accession>A0AAV6UCP7</accession>
<evidence type="ECO:0000313" key="2">
    <source>
        <dbReference type="Proteomes" id="UP000827092"/>
    </source>
</evidence>
<organism evidence="1 2">
    <name type="scientific">Oedothorax gibbosus</name>
    <dbReference type="NCBI Taxonomy" id="931172"/>
    <lineage>
        <taxon>Eukaryota</taxon>
        <taxon>Metazoa</taxon>
        <taxon>Ecdysozoa</taxon>
        <taxon>Arthropoda</taxon>
        <taxon>Chelicerata</taxon>
        <taxon>Arachnida</taxon>
        <taxon>Araneae</taxon>
        <taxon>Araneomorphae</taxon>
        <taxon>Entelegynae</taxon>
        <taxon>Araneoidea</taxon>
        <taxon>Linyphiidae</taxon>
        <taxon>Erigoninae</taxon>
        <taxon>Oedothorax</taxon>
    </lineage>
</organism>